<proteinExistence type="predicted"/>
<dbReference type="Proteomes" id="UP001472677">
    <property type="component" value="Unassembled WGS sequence"/>
</dbReference>
<dbReference type="EMBL" id="JBBPBM010000784">
    <property type="protein sequence ID" value="KAK8491543.1"/>
    <property type="molecule type" value="Genomic_DNA"/>
</dbReference>
<protein>
    <recommendedName>
        <fullName evidence="3">Integrase zinc-binding domain-containing protein</fullName>
    </recommendedName>
</protein>
<sequence>MAKKDLKCFTKLCGNFDYKMSDGVLARCLGVEEAAKRLEEVHDKVCGTTKPVNLYRRLQRQGYYWPDMARDAKAREEACLKCTWMPDRAECAFINVVDWRQPYIEYLTEPYRMIDTKRIS</sequence>
<keyword evidence="2" id="KW-1185">Reference proteome</keyword>
<accession>A0ABR2AFD1</accession>
<evidence type="ECO:0000313" key="1">
    <source>
        <dbReference type="EMBL" id="KAK8491543.1"/>
    </source>
</evidence>
<name>A0ABR2AFD1_9ROSI</name>
<dbReference type="Gene3D" id="1.10.340.70">
    <property type="match status" value="1"/>
</dbReference>
<reference evidence="1 2" key="1">
    <citation type="journal article" date="2024" name="G3 (Bethesda)">
        <title>Genome assembly of Hibiscus sabdariffa L. provides insights into metabolisms of medicinal natural products.</title>
        <authorList>
            <person name="Kim T."/>
        </authorList>
    </citation>
    <scope>NUCLEOTIDE SEQUENCE [LARGE SCALE GENOMIC DNA]</scope>
    <source>
        <strain evidence="1">TK-2024</strain>
        <tissue evidence="1">Old leaves</tissue>
    </source>
</reference>
<gene>
    <name evidence="1" type="ORF">V6N12_057972</name>
</gene>
<evidence type="ECO:0000313" key="2">
    <source>
        <dbReference type="Proteomes" id="UP001472677"/>
    </source>
</evidence>
<comment type="caution">
    <text evidence="1">The sequence shown here is derived from an EMBL/GenBank/DDBJ whole genome shotgun (WGS) entry which is preliminary data.</text>
</comment>
<organism evidence="1 2">
    <name type="scientific">Hibiscus sabdariffa</name>
    <name type="common">roselle</name>
    <dbReference type="NCBI Taxonomy" id="183260"/>
    <lineage>
        <taxon>Eukaryota</taxon>
        <taxon>Viridiplantae</taxon>
        <taxon>Streptophyta</taxon>
        <taxon>Embryophyta</taxon>
        <taxon>Tracheophyta</taxon>
        <taxon>Spermatophyta</taxon>
        <taxon>Magnoliopsida</taxon>
        <taxon>eudicotyledons</taxon>
        <taxon>Gunneridae</taxon>
        <taxon>Pentapetalae</taxon>
        <taxon>rosids</taxon>
        <taxon>malvids</taxon>
        <taxon>Malvales</taxon>
        <taxon>Malvaceae</taxon>
        <taxon>Malvoideae</taxon>
        <taxon>Hibiscus</taxon>
    </lineage>
</organism>
<evidence type="ECO:0008006" key="3">
    <source>
        <dbReference type="Google" id="ProtNLM"/>
    </source>
</evidence>